<proteinExistence type="predicted"/>
<evidence type="ECO:0000313" key="2">
    <source>
        <dbReference type="EMBL" id="GJE62806.1"/>
    </source>
</evidence>
<gene>
    <name evidence="2" type="ORF">MPOCJGCO_4942</name>
</gene>
<feature type="region of interest" description="Disordered" evidence="1">
    <location>
        <begin position="1"/>
        <end position="33"/>
    </location>
</feature>
<reference evidence="2" key="2">
    <citation type="submission" date="2021-08" db="EMBL/GenBank/DDBJ databases">
        <authorList>
            <person name="Tani A."/>
            <person name="Ola A."/>
            <person name="Ogura Y."/>
            <person name="Katsura K."/>
            <person name="Hayashi T."/>
        </authorList>
    </citation>
    <scope>NUCLEOTIDE SEQUENCE</scope>
    <source>
        <strain evidence="2">DSM 23632</strain>
    </source>
</reference>
<reference evidence="2" key="1">
    <citation type="journal article" date="2021" name="Front. Microbiol.">
        <title>Comprehensive Comparative Genomics and Phenotyping of Methylobacterium Species.</title>
        <authorList>
            <person name="Alessa O."/>
            <person name="Ogura Y."/>
            <person name="Fujitani Y."/>
            <person name="Takami H."/>
            <person name="Hayashi T."/>
            <person name="Sahin N."/>
            <person name="Tani A."/>
        </authorList>
    </citation>
    <scope>NUCLEOTIDE SEQUENCE</scope>
    <source>
        <strain evidence="2">DSM 23632</strain>
    </source>
</reference>
<evidence type="ECO:0000313" key="3">
    <source>
        <dbReference type="Proteomes" id="UP001055057"/>
    </source>
</evidence>
<protein>
    <submittedName>
        <fullName evidence="2">Uncharacterized protein</fullName>
    </submittedName>
</protein>
<dbReference type="Proteomes" id="UP001055057">
    <property type="component" value="Unassembled WGS sequence"/>
</dbReference>
<evidence type="ECO:0000256" key="1">
    <source>
        <dbReference type="SAM" id="MobiDB-lite"/>
    </source>
</evidence>
<name>A0ABQ4U6E6_9HYPH</name>
<accession>A0ABQ4U6E6</accession>
<keyword evidence="3" id="KW-1185">Reference proteome</keyword>
<dbReference type="EMBL" id="BPRB01000421">
    <property type="protein sequence ID" value="GJE62806.1"/>
    <property type="molecule type" value="Genomic_DNA"/>
</dbReference>
<comment type="caution">
    <text evidence="2">The sequence shown here is derived from an EMBL/GenBank/DDBJ whole genome shotgun (WGS) entry which is preliminary data.</text>
</comment>
<organism evidence="2 3">
    <name type="scientific">Methylobacterium trifolii</name>
    <dbReference type="NCBI Taxonomy" id="1003092"/>
    <lineage>
        <taxon>Bacteria</taxon>
        <taxon>Pseudomonadati</taxon>
        <taxon>Pseudomonadota</taxon>
        <taxon>Alphaproteobacteria</taxon>
        <taxon>Hyphomicrobiales</taxon>
        <taxon>Methylobacteriaceae</taxon>
        <taxon>Methylobacterium</taxon>
    </lineage>
</organism>
<sequence length="33" mass="3627">MSSLSERKARLIAQSDQPYNAGPPLIRIDVGKD</sequence>